<proteinExistence type="predicted"/>
<evidence type="ECO:0000313" key="2">
    <source>
        <dbReference type="Proteomes" id="UP000019140"/>
    </source>
</evidence>
<dbReference type="AlphaFoldDB" id="W4M074"/>
<dbReference type="HOGENOM" id="CLU_2823055_0_0_7"/>
<sequence length="66" mass="7599">MVKHLMEQTQTKKGLKVFVHVLDKVYQIGRKATEAFKQQMPIIHDEFLSQWNYRAVPALSSGGKVI</sequence>
<dbReference type="EMBL" id="AZHX01001414">
    <property type="protein sequence ID" value="ETX03553.1"/>
    <property type="molecule type" value="Genomic_DNA"/>
</dbReference>
<name>W4M074_9BACT</name>
<evidence type="ECO:0000313" key="1">
    <source>
        <dbReference type="EMBL" id="ETX03553.1"/>
    </source>
</evidence>
<keyword evidence="2" id="KW-1185">Reference proteome</keyword>
<gene>
    <name evidence="1" type="ORF">ETSY2_33110</name>
</gene>
<dbReference type="InterPro" id="IPR011518">
    <property type="entry name" value="Transposase_36"/>
</dbReference>
<protein>
    <submittedName>
        <fullName evidence="1">Uncharacterized protein</fullName>
    </submittedName>
</protein>
<accession>W4M074</accession>
<dbReference type="Pfam" id="PF07592">
    <property type="entry name" value="DDE_Tnp_ISAZ013"/>
    <property type="match status" value="1"/>
</dbReference>
<reference evidence="1 2" key="1">
    <citation type="journal article" date="2014" name="Nature">
        <title>An environmental bacterial taxon with a large and distinct metabolic repertoire.</title>
        <authorList>
            <person name="Wilson M.C."/>
            <person name="Mori T."/>
            <person name="Ruckert C."/>
            <person name="Uria A.R."/>
            <person name="Helf M.J."/>
            <person name="Takada K."/>
            <person name="Gernert C."/>
            <person name="Steffens U.A."/>
            <person name="Heycke N."/>
            <person name="Schmitt S."/>
            <person name="Rinke C."/>
            <person name="Helfrich E.J."/>
            <person name="Brachmann A.O."/>
            <person name="Gurgui C."/>
            <person name="Wakimoto T."/>
            <person name="Kracht M."/>
            <person name="Crusemann M."/>
            <person name="Hentschel U."/>
            <person name="Abe I."/>
            <person name="Matsunaga S."/>
            <person name="Kalinowski J."/>
            <person name="Takeyama H."/>
            <person name="Piel J."/>
        </authorList>
    </citation>
    <scope>NUCLEOTIDE SEQUENCE [LARGE SCALE GENOMIC DNA]</scope>
    <source>
        <strain evidence="2">TSY2</strain>
    </source>
</reference>
<organism evidence="1 2">
    <name type="scientific">Candidatus Entotheonella gemina</name>
    <dbReference type="NCBI Taxonomy" id="1429439"/>
    <lineage>
        <taxon>Bacteria</taxon>
        <taxon>Pseudomonadati</taxon>
        <taxon>Nitrospinota/Tectimicrobiota group</taxon>
        <taxon>Candidatus Tectimicrobiota</taxon>
        <taxon>Candidatus Entotheonellia</taxon>
        <taxon>Candidatus Entotheonellales</taxon>
        <taxon>Candidatus Entotheonellaceae</taxon>
        <taxon>Candidatus Entotheonella</taxon>
    </lineage>
</organism>
<comment type="caution">
    <text evidence="1">The sequence shown here is derived from an EMBL/GenBank/DDBJ whole genome shotgun (WGS) entry which is preliminary data.</text>
</comment>
<dbReference type="Proteomes" id="UP000019140">
    <property type="component" value="Unassembled WGS sequence"/>
</dbReference>